<accession>A0A3M7QZF4</accession>
<keyword evidence="3" id="KW-1185">Reference proteome</keyword>
<reference evidence="2 3" key="1">
    <citation type="journal article" date="2018" name="Sci. Rep.">
        <title>Genomic signatures of local adaptation to the degree of environmental predictability in rotifers.</title>
        <authorList>
            <person name="Franch-Gras L."/>
            <person name="Hahn C."/>
            <person name="Garcia-Roger E.M."/>
            <person name="Carmona M.J."/>
            <person name="Serra M."/>
            <person name="Gomez A."/>
        </authorList>
    </citation>
    <scope>NUCLEOTIDE SEQUENCE [LARGE SCALE GENOMIC DNA]</scope>
    <source>
        <strain evidence="2">HYR1</strain>
    </source>
</reference>
<gene>
    <name evidence="2" type="ORF">BpHYR1_051614</name>
</gene>
<dbReference type="Proteomes" id="UP000276133">
    <property type="component" value="Unassembled WGS sequence"/>
</dbReference>
<evidence type="ECO:0000256" key="1">
    <source>
        <dbReference type="SAM" id="MobiDB-lite"/>
    </source>
</evidence>
<sequence length="98" mass="11182">MRPLNSRPKKAVYTGRPTGRSSPAVDRPAKVGRRPTLDETKVLHFLNLPFFKKTDLFISHKTGGLKSINRKIVFQILNPQTNKKNLLFINNFKRIPGV</sequence>
<organism evidence="2 3">
    <name type="scientific">Brachionus plicatilis</name>
    <name type="common">Marine rotifer</name>
    <name type="synonym">Brachionus muelleri</name>
    <dbReference type="NCBI Taxonomy" id="10195"/>
    <lineage>
        <taxon>Eukaryota</taxon>
        <taxon>Metazoa</taxon>
        <taxon>Spiralia</taxon>
        <taxon>Gnathifera</taxon>
        <taxon>Rotifera</taxon>
        <taxon>Eurotatoria</taxon>
        <taxon>Monogononta</taxon>
        <taxon>Pseudotrocha</taxon>
        <taxon>Ploima</taxon>
        <taxon>Brachionidae</taxon>
        <taxon>Brachionus</taxon>
    </lineage>
</organism>
<evidence type="ECO:0000313" key="3">
    <source>
        <dbReference type="Proteomes" id="UP000276133"/>
    </source>
</evidence>
<dbReference type="EMBL" id="REGN01004651">
    <property type="protein sequence ID" value="RNA16696.1"/>
    <property type="molecule type" value="Genomic_DNA"/>
</dbReference>
<proteinExistence type="predicted"/>
<name>A0A3M7QZF4_BRAPC</name>
<dbReference type="AlphaFoldDB" id="A0A3M7QZF4"/>
<feature type="region of interest" description="Disordered" evidence="1">
    <location>
        <begin position="1"/>
        <end position="33"/>
    </location>
</feature>
<protein>
    <submittedName>
        <fullName evidence="2">Uncharacterized protein</fullName>
    </submittedName>
</protein>
<evidence type="ECO:0000313" key="2">
    <source>
        <dbReference type="EMBL" id="RNA16696.1"/>
    </source>
</evidence>
<comment type="caution">
    <text evidence="2">The sequence shown here is derived from an EMBL/GenBank/DDBJ whole genome shotgun (WGS) entry which is preliminary data.</text>
</comment>